<sequence>MLCGIEITTGDLDGTADRQLSWAARSHGLDAGRLPGQRSGFRASRPRGAGCGRRAARRWRLHPCQCRQDARLAHHRRGLCRDPLQPPRSDQCRQCQGPGPGMVVQPRIHARHGGHACRCGRHHVRQRLMERGACHRHPYRPEDLDL</sequence>
<organism evidence="1">
    <name type="scientific">bioreactor metagenome</name>
    <dbReference type="NCBI Taxonomy" id="1076179"/>
    <lineage>
        <taxon>unclassified sequences</taxon>
        <taxon>metagenomes</taxon>
        <taxon>ecological metagenomes</taxon>
    </lineage>
</organism>
<comment type="caution">
    <text evidence="1">The sequence shown here is derived from an EMBL/GenBank/DDBJ whole genome shotgun (WGS) entry which is preliminary data.</text>
</comment>
<dbReference type="EMBL" id="VSSQ01058664">
    <property type="protein sequence ID" value="MPN12334.1"/>
    <property type="molecule type" value="Genomic_DNA"/>
</dbReference>
<reference evidence="1" key="1">
    <citation type="submission" date="2019-08" db="EMBL/GenBank/DDBJ databases">
        <authorList>
            <person name="Kucharzyk K."/>
            <person name="Murdoch R.W."/>
            <person name="Higgins S."/>
            <person name="Loffler F."/>
        </authorList>
    </citation>
    <scope>NUCLEOTIDE SEQUENCE</scope>
</reference>
<name>A0A645FIR3_9ZZZZ</name>
<accession>A0A645FIR3</accession>
<gene>
    <name evidence="1" type="ORF">SDC9_159650</name>
</gene>
<dbReference type="AlphaFoldDB" id="A0A645FIR3"/>
<proteinExistence type="predicted"/>
<protein>
    <submittedName>
        <fullName evidence="1">Uncharacterized protein</fullName>
    </submittedName>
</protein>
<evidence type="ECO:0000313" key="1">
    <source>
        <dbReference type="EMBL" id="MPN12334.1"/>
    </source>
</evidence>